<keyword evidence="6" id="KW-0732">Signal</keyword>
<dbReference type="InterPro" id="IPR033116">
    <property type="entry name" value="TRYPSIN_SER"/>
</dbReference>
<dbReference type="AlphaFoldDB" id="A0A553MXV5"/>
<dbReference type="InterPro" id="IPR009003">
    <property type="entry name" value="Peptidase_S1_PA"/>
</dbReference>
<organism evidence="14 15">
    <name type="scientific">Danionella cerebrum</name>
    <dbReference type="NCBI Taxonomy" id="2873325"/>
    <lineage>
        <taxon>Eukaryota</taxon>
        <taxon>Metazoa</taxon>
        <taxon>Chordata</taxon>
        <taxon>Craniata</taxon>
        <taxon>Vertebrata</taxon>
        <taxon>Euteleostomi</taxon>
        <taxon>Actinopterygii</taxon>
        <taxon>Neopterygii</taxon>
        <taxon>Teleostei</taxon>
        <taxon>Ostariophysi</taxon>
        <taxon>Cypriniformes</taxon>
        <taxon>Danionidae</taxon>
        <taxon>Danioninae</taxon>
        <taxon>Danionella</taxon>
    </lineage>
</organism>
<dbReference type="CDD" id="cd00190">
    <property type="entry name" value="Tryp_SPc"/>
    <property type="match status" value="1"/>
</dbReference>
<dbReference type="InterPro" id="IPR001254">
    <property type="entry name" value="Trypsin_dom"/>
</dbReference>
<gene>
    <name evidence="14" type="ORF">DNTS_034778</name>
</gene>
<keyword evidence="9" id="KW-1015">Disulfide bond</keyword>
<evidence type="ECO:0000256" key="7">
    <source>
        <dbReference type="ARBA" id="ARBA00022801"/>
    </source>
</evidence>
<evidence type="ECO:0000256" key="8">
    <source>
        <dbReference type="ARBA" id="ARBA00022825"/>
    </source>
</evidence>
<evidence type="ECO:0000256" key="2">
    <source>
        <dbReference type="ARBA" id="ARBA00022525"/>
    </source>
</evidence>
<reference evidence="14" key="2">
    <citation type="submission" date="2019-04" db="EMBL/GenBank/DDBJ databases">
        <authorList>
            <person name="Kadobianskyi M."/>
            <person name="Schulze L."/>
            <person name="Schuelke M."/>
            <person name="Judkewitz B."/>
        </authorList>
    </citation>
    <scope>NUCLEOTIDE SEQUENCE</scope>
    <source>
        <strain evidence="14">Bolton</strain>
        <tissue evidence="14">Whole-body</tissue>
    </source>
</reference>
<dbReference type="Pfam" id="PF00089">
    <property type="entry name" value="Trypsin"/>
    <property type="match status" value="1"/>
</dbReference>
<dbReference type="GO" id="GO:0004252">
    <property type="term" value="F:serine-type endopeptidase activity"/>
    <property type="evidence" value="ECO:0007669"/>
    <property type="project" value="UniProtKB-EC"/>
</dbReference>
<keyword evidence="15" id="KW-1185">Reference proteome</keyword>
<dbReference type="InterPro" id="IPR018114">
    <property type="entry name" value="TRYPSIN_HIS"/>
</dbReference>
<dbReference type="Proteomes" id="UP000316079">
    <property type="component" value="Unassembled WGS sequence"/>
</dbReference>
<keyword evidence="4" id="KW-0420">Kringle</keyword>
<evidence type="ECO:0000256" key="4">
    <source>
        <dbReference type="ARBA" id="ARBA00022572"/>
    </source>
</evidence>
<comment type="caution">
    <text evidence="14">The sequence shown here is derived from an EMBL/GenBank/DDBJ whole genome shotgun (WGS) entry which is preliminary data.</text>
</comment>
<evidence type="ECO:0000259" key="13">
    <source>
        <dbReference type="PROSITE" id="PS50240"/>
    </source>
</evidence>
<evidence type="ECO:0000256" key="9">
    <source>
        <dbReference type="ARBA" id="ARBA00023157"/>
    </source>
</evidence>
<reference evidence="14 15" key="1">
    <citation type="journal article" date="2019" name="Sci. Data">
        <title>Hybrid genome assembly and annotation of Danionella translucida.</title>
        <authorList>
            <person name="Kadobianskyi M."/>
            <person name="Schulze L."/>
            <person name="Schuelke M."/>
            <person name="Judkewitz B."/>
        </authorList>
    </citation>
    <scope>NUCLEOTIDE SEQUENCE [LARGE SCALE GENOMIC DNA]</scope>
    <source>
        <strain evidence="14 15">Bolton</strain>
    </source>
</reference>
<dbReference type="PANTHER" id="PTHR24264">
    <property type="entry name" value="TRYPSIN-RELATED"/>
    <property type="match status" value="1"/>
</dbReference>
<dbReference type="GO" id="GO:0005615">
    <property type="term" value="C:extracellular space"/>
    <property type="evidence" value="ECO:0007669"/>
    <property type="project" value="TreeGrafter"/>
</dbReference>
<dbReference type="OrthoDB" id="9937281at2759"/>
<keyword evidence="8 12" id="KW-0720">Serine protease</keyword>
<dbReference type="STRING" id="623744.A0A553MXV5"/>
<keyword evidence="5 12" id="KW-0645">Protease</keyword>
<dbReference type="PROSITE" id="PS50240">
    <property type="entry name" value="TRYPSIN_DOM"/>
    <property type="match status" value="1"/>
</dbReference>
<dbReference type="EMBL" id="SRMA01027213">
    <property type="protein sequence ID" value="TRY58025.1"/>
    <property type="molecule type" value="Genomic_DNA"/>
</dbReference>
<keyword evidence="3" id="KW-0245">EGF-like domain</keyword>
<evidence type="ECO:0000256" key="3">
    <source>
        <dbReference type="ARBA" id="ARBA00022536"/>
    </source>
</evidence>
<feature type="domain" description="Peptidase S1" evidence="13">
    <location>
        <begin position="35"/>
        <end position="276"/>
    </location>
</feature>
<proteinExistence type="predicted"/>
<evidence type="ECO:0000256" key="1">
    <source>
        <dbReference type="ARBA" id="ARBA00004239"/>
    </source>
</evidence>
<dbReference type="PANTHER" id="PTHR24264:SF40">
    <property type="entry name" value="HYALURONAN-BINDING PROTEIN 2"/>
    <property type="match status" value="1"/>
</dbReference>
<dbReference type="SUPFAM" id="SSF50494">
    <property type="entry name" value="Trypsin-like serine proteases"/>
    <property type="match status" value="1"/>
</dbReference>
<evidence type="ECO:0000313" key="14">
    <source>
        <dbReference type="EMBL" id="TRY58026.1"/>
    </source>
</evidence>
<keyword evidence="2" id="KW-0964">Secreted</keyword>
<evidence type="ECO:0000256" key="5">
    <source>
        <dbReference type="ARBA" id="ARBA00022670"/>
    </source>
</evidence>
<dbReference type="InterPro" id="IPR001314">
    <property type="entry name" value="Peptidase_S1A"/>
</dbReference>
<dbReference type="InterPro" id="IPR043504">
    <property type="entry name" value="Peptidase_S1_PA_chymotrypsin"/>
</dbReference>
<keyword evidence="7 12" id="KW-0378">Hydrolase</keyword>
<sequence length="278" mass="30799">METGNLEPVKLNTVSTKLEFSNCGKPIYPLITPRIFGGRKSLPAFHPWQASFQSRPKGSNLNFTHSCGGTLIDSCWILTAAHCIDEDEVRVELGGVNLEKDDPGKQFLEVEKVIVHENFTETPDALYNDIALLKLRDGVNGRCANETQSVRAVCLPNETFPDESHCTISGYGATQKESGVSSQLLEAKVLLIPQRRCMSQNVYGNIMDDSMLCAGYMQGKIDSCQGDSGGPLVCEKDQTHYIYGVVSWGDRCGVKKKPGVYTRVTKFIDWINEKMYST</sequence>
<dbReference type="InterPro" id="IPR050127">
    <property type="entry name" value="Serine_Proteases_S1"/>
</dbReference>
<dbReference type="PROSITE" id="PS00134">
    <property type="entry name" value="TRYPSIN_HIS"/>
    <property type="match status" value="1"/>
</dbReference>
<dbReference type="EC" id="3.4.21.4" evidence="11"/>
<dbReference type="GO" id="GO:0006508">
    <property type="term" value="P:proteolysis"/>
    <property type="evidence" value="ECO:0007669"/>
    <property type="project" value="UniProtKB-KW"/>
</dbReference>
<dbReference type="EMBL" id="SRMA01027213">
    <property type="protein sequence ID" value="TRY58026.1"/>
    <property type="molecule type" value="Genomic_DNA"/>
</dbReference>
<comment type="subcellular location">
    <subcellularLocation>
        <location evidence="1">Secreted</location>
        <location evidence="1">Extracellular space</location>
    </subcellularLocation>
</comment>
<evidence type="ECO:0000256" key="12">
    <source>
        <dbReference type="RuleBase" id="RU363034"/>
    </source>
</evidence>
<evidence type="ECO:0000256" key="6">
    <source>
        <dbReference type="ARBA" id="ARBA00022729"/>
    </source>
</evidence>
<evidence type="ECO:0000313" key="15">
    <source>
        <dbReference type="Proteomes" id="UP000316079"/>
    </source>
</evidence>
<comment type="catalytic activity">
    <reaction evidence="10">
        <text>Preferential cleavage: Arg-|-Xaa, Lys-|-Xaa.</text>
        <dbReference type="EC" id="3.4.21.4"/>
    </reaction>
</comment>
<dbReference type="SMART" id="SM00020">
    <property type="entry name" value="Tryp_SPc"/>
    <property type="match status" value="1"/>
</dbReference>
<name>A0A553MXV5_9TELE</name>
<protein>
    <recommendedName>
        <fullName evidence="11">trypsin</fullName>
        <ecNumber evidence="11">3.4.21.4</ecNumber>
    </recommendedName>
</protein>
<dbReference type="PRINTS" id="PR00722">
    <property type="entry name" value="CHYMOTRYPSIN"/>
</dbReference>
<dbReference type="PROSITE" id="PS00135">
    <property type="entry name" value="TRYPSIN_SER"/>
    <property type="match status" value="1"/>
</dbReference>
<dbReference type="Gene3D" id="2.40.10.10">
    <property type="entry name" value="Trypsin-like serine proteases"/>
    <property type="match status" value="1"/>
</dbReference>
<dbReference type="FunFam" id="2.40.10.10:FF:000069">
    <property type="entry name" value="Hyaluronan-binding protein 2"/>
    <property type="match status" value="1"/>
</dbReference>
<accession>A0A553MXV5</accession>
<evidence type="ECO:0000256" key="10">
    <source>
        <dbReference type="ARBA" id="ARBA00036320"/>
    </source>
</evidence>
<evidence type="ECO:0000256" key="11">
    <source>
        <dbReference type="ARBA" id="ARBA00038868"/>
    </source>
</evidence>